<keyword evidence="10" id="KW-0234">DNA repair</keyword>
<keyword evidence="11" id="KW-0413">Isomerase</keyword>
<accession>A0ABN7PSU8</accession>
<dbReference type="SUPFAM" id="SSF52540">
    <property type="entry name" value="P-loop containing nucleoside triphosphate hydrolases"/>
    <property type="match status" value="1"/>
</dbReference>
<comment type="catalytic activity">
    <reaction evidence="14">
        <text>ATP + H2O = ADP + phosphate + H(+)</text>
        <dbReference type="Rhea" id="RHEA:13065"/>
        <dbReference type="ChEBI" id="CHEBI:15377"/>
        <dbReference type="ChEBI" id="CHEBI:15378"/>
        <dbReference type="ChEBI" id="CHEBI:30616"/>
        <dbReference type="ChEBI" id="CHEBI:43474"/>
        <dbReference type="ChEBI" id="CHEBI:456216"/>
        <dbReference type="EC" id="5.6.2.3"/>
    </reaction>
</comment>
<evidence type="ECO:0000256" key="1">
    <source>
        <dbReference type="ARBA" id="ARBA00008428"/>
    </source>
</evidence>
<evidence type="ECO:0000313" key="17">
    <source>
        <dbReference type="EMBL" id="CAG2136087.1"/>
    </source>
</evidence>
<evidence type="ECO:0000256" key="10">
    <source>
        <dbReference type="ARBA" id="ARBA00023204"/>
    </source>
</evidence>
<evidence type="ECO:0000256" key="14">
    <source>
        <dbReference type="ARBA" id="ARBA00048954"/>
    </source>
</evidence>
<evidence type="ECO:0000313" key="18">
    <source>
        <dbReference type="Proteomes" id="UP000672657"/>
    </source>
</evidence>
<dbReference type="PANTHER" id="PTHR30153">
    <property type="entry name" value="REPLICATIVE DNA HELICASE DNAB"/>
    <property type="match status" value="1"/>
</dbReference>
<feature type="domain" description="SF4 helicase" evidence="16">
    <location>
        <begin position="173"/>
        <end position="440"/>
    </location>
</feature>
<evidence type="ECO:0000256" key="5">
    <source>
        <dbReference type="ARBA" id="ARBA00022763"/>
    </source>
</evidence>
<dbReference type="Gene3D" id="1.10.860.10">
    <property type="entry name" value="DNAb Helicase, Chain A"/>
    <property type="match status" value="1"/>
</dbReference>
<keyword evidence="3" id="KW-0235">DNA replication</keyword>
<evidence type="ECO:0000256" key="3">
    <source>
        <dbReference type="ARBA" id="ARBA00022705"/>
    </source>
</evidence>
<dbReference type="InterPro" id="IPR020588">
    <property type="entry name" value="RecA_ATP-bd"/>
</dbReference>
<name>A0ABN7PSU8_9BURK</name>
<evidence type="ECO:0000256" key="13">
    <source>
        <dbReference type="ARBA" id="ARBA00044969"/>
    </source>
</evidence>
<keyword evidence="5" id="KW-0227">DNA damage</keyword>
<dbReference type="InterPro" id="IPR016136">
    <property type="entry name" value="DNA_helicase_N/primase_C"/>
</dbReference>
<evidence type="ECO:0000256" key="6">
    <source>
        <dbReference type="ARBA" id="ARBA00022801"/>
    </source>
</evidence>
<dbReference type="Pfam" id="PF00772">
    <property type="entry name" value="DnaB"/>
    <property type="match status" value="1"/>
</dbReference>
<keyword evidence="9" id="KW-0238">DNA-binding</keyword>
<evidence type="ECO:0000259" key="15">
    <source>
        <dbReference type="PROSITE" id="PS50162"/>
    </source>
</evidence>
<dbReference type="GO" id="GO:0016787">
    <property type="term" value="F:hydrolase activity"/>
    <property type="evidence" value="ECO:0007669"/>
    <property type="project" value="UniProtKB-KW"/>
</dbReference>
<sequence>MSHDDIRGAIPHSIEAEQSVLGGLLLDNDAIDRCGDLRAEHFYRGDHRAIFTEILAAIIGGYAADVVTVFERLQAKGSETDVSYLSSLSLNTPSSANIRRYADIIRDRAQKRGMLALSSDLQEMALNSAEAAAVLIDRAQGQLEKLSEAVVKREPRRVADLMSEHIDVLEQRSEGKIRVIPTGIEDLDQVLSGGIRPGNVVVLGARPSVGKTALAMSIAANVAEKYSVLVLSMEMSAQEVNDRLIAMLGQIPLDDVLKANPDNQDMWRGVTRAATRISNELTIALDDQPALTMLEVRNKARTAKRKFGLDLLVLDYLQLMQGRDENEKRNYQLEEISRGVKALAKDLGIGVIELVQLNRGAEQRGGRYRMSDIRDCGGIEQDADVIGFLHRPIKDDPSLGDQWHRFAWLQMEKNRQGALADVPLSYIGEQTRFAGWHGAWPKQPGTARRGKGLVD</sequence>
<dbReference type="RefSeq" id="WP_211952385.1">
    <property type="nucleotide sequence ID" value="NZ_CAJPVI010000005.1"/>
</dbReference>
<organism evidence="17 18">
    <name type="scientific">Cupriavidus numazuensis</name>
    <dbReference type="NCBI Taxonomy" id="221992"/>
    <lineage>
        <taxon>Bacteria</taxon>
        <taxon>Pseudomonadati</taxon>
        <taxon>Pseudomonadota</taxon>
        <taxon>Betaproteobacteria</taxon>
        <taxon>Burkholderiales</taxon>
        <taxon>Burkholderiaceae</taxon>
        <taxon>Cupriavidus</taxon>
    </lineage>
</organism>
<dbReference type="InterPro" id="IPR007694">
    <property type="entry name" value="DNA_helicase_DnaB-like_C"/>
</dbReference>
<comment type="similarity">
    <text evidence="1">Belongs to the helicase family. DnaB subfamily.</text>
</comment>
<dbReference type="PANTHER" id="PTHR30153:SF2">
    <property type="entry name" value="REPLICATIVE DNA HELICASE"/>
    <property type="match status" value="1"/>
</dbReference>
<evidence type="ECO:0000256" key="8">
    <source>
        <dbReference type="ARBA" id="ARBA00022840"/>
    </source>
</evidence>
<dbReference type="GO" id="GO:0003678">
    <property type="term" value="F:DNA helicase activity"/>
    <property type="evidence" value="ECO:0007669"/>
    <property type="project" value="UniProtKB-EC"/>
</dbReference>
<keyword evidence="7 17" id="KW-0347">Helicase</keyword>
<keyword evidence="18" id="KW-1185">Reference proteome</keyword>
<evidence type="ECO:0000256" key="9">
    <source>
        <dbReference type="ARBA" id="ARBA00023125"/>
    </source>
</evidence>
<dbReference type="InterPro" id="IPR027417">
    <property type="entry name" value="P-loop_NTPase"/>
</dbReference>
<dbReference type="Pfam" id="PF03796">
    <property type="entry name" value="DnaB_C"/>
    <property type="match status" value="1"/>
</dbReference>
<protein>
    <recommendedName>
        <fullName evidence="13">DNA 5'-3' helicase</fullName>
        <ecNumber evidence="13">5.6.2.3</ecNumber>
    </recommendedName>
</protein>
<reference evidence="17 18" key="1">
    <citation type="submission" date="2021-03" db="EMBL/GenBank/DDBJ databases">
        <authorList>
            <person name="Peeters C."/>
        </authorList>
    </citation>
    <scope>NUCLEOTIDE SEQUENCE [LARGE SCALE GENOMIC DNA]</scope>
    <source>
        <strain evidence="17 18">LMG 26411</strain>
    </source>
</reference>
<gene>
    <name evidence="17" type="primary">dnaB_2</name>
    <name evidence="17" type="ORF">LMG26411_01193</name>
</gene>
<comment type="caution">
    <text evidence="17">The sequence shown here is derived from an EMBL/GenBank/DDBJ whole genome shotgun (WGS) entry which is preliminary data.</text>
</comment>
<dbReference type="EMBL" id="CAJPVI010000005">
    <property type="protein sequence ID" value="CAG2136087.1"/>
    <property type="molecule type" value="Genomic_DNA"/>
</dbReference>
<dbReference type="SMART" id="SM00382">
    <property type="entry name" value="AAA"/>
    <property type="match status" value="1"/>
</dbReference>
<keyword evidence="6 17" id="KW-0378">Hydrolase</keyword>
<keyword evidence="2" id="KW-0639">Primosome</keyword>
<dbReference type="PROSITE" id="PS51199">
    <property type="entry name" value="SF4_HELICASE"/>
    <property type="match status" value="1"/>
</dbReference>
<dbReference type="PROSITE" id="PS50162">
    <property type="entry name" value="RECA_2"/>
    <property type="match status" value="1"/>
</dbReference>
<dbReference type="SUPFAM" id="SSF48024">
    <property type="entry name" value="N-terminal domain of DnaB helicase"/>
    <property type="match status" value="1"/>
</dbReference>
<evidence type="ECO:0000256" key="11">
    <source>
        <dbReference type="ARBA" id="ARBA00023235"/>
    </source>
</evidence>
<evidence type="ECO:0000259" key="16">
    <source>
        <dbReference type="PROSITE" id="PS51199"/>
    </source>
</evidence>
<dbReference type="Gene3D" id="3.40.50.300">
    <property type="entry name" value="P-loop containing nucleotide triphosphate hydrolases"/>
    <property type="match status" value="1"/>
</dbReference>
<feature type="domain" description="RecA family profile 1" evidence="15">
    <location>
        <begin position="176"/>
        <end position="357"/>
    </location>
</feature>
<keyword evidence="4" id="KW-0547">Nucleotide-binding</keyword>
<evidence type="ECO:0000256" key="7">
    <source>
        <dbReference type="ARBA" id="ARBA00022806"/>
    </source>
</evidence>
<dbReference type="Proteomes" id="UP000672657">
    <property type="component" value="Unassembled WGS sequence"/>
</dbReference>
<evidence type="ECO:0000256" key="12">
    <source>
        <dbReference type="ARBA" id="ARBA00025580"/>
    </source>
</evidence>
<dbReference type="InterPro" id="IPR036185">
    <property type="entry name" value="DNA_heli_DnaB-like_N_sf"/>
</dbReference>
<keyword evidence="8" id="KW-0067">ATP-binding</keyword>
<evidence type="ECO:0000256" key="2">
    <source>
        <dbReference type="ARBA" id="ARBA00022515"/>
    </source>
</evidence>
<dbReference type="InterPro" id="IPR003593">
    <property type="entry name" value="AAA+_ATPase"/>
</dbReference>
<dbReference type="EC" id="5.6.2.3" evidence="13"/>
<evidence type="ECO:0000256" key="4">
    <source>
        <dbReference type="ARBA" id="ARBA00022741"/>
    </source>
</evidence>
<proteinExistence type="inferred from homology"/>
<comment type="function">
    <text evidence="12">Can catalyze the hydrolysis of ATP in the presence of single-stranded DNA, the ATP-dependent uptake of single-stranded DNA by duplex DNA, and the ATP-dependent hybridization of homologous single-stranded DNAs. It interacts with LexA causing its activation and leading to its autocatalytic cleavage.</text>
</comment>
<dbReference type="InterPro" id="IPR007693">
    <property type="entry name" value="DNA_helicase_DnaB-like_N"/>
</dbReference>